<dbReference type="EMBL" id="KQ996432">
    <property type="protein sequence ID" value="KZV45068.1"/>
    <property type="molecule type" value="Genomic_DNA"/>
</dbReference>
<evidence type="ECO:0000313" key="1">
    <source>
        <dbReference type="EMBL" id="KZV45068.1"/>
    </source>
</evidence>
<sequence length="155" mass="16650">MVTQLVVELTRLVVPKVVVRVSSPDRSSGLVHATAASARELSTDLHITLLICQLAPNLVQLENTQQASKMNSTNYTSSALQAATKTPATLNSLLSYDQHMPLNQLAPVPSKLKPKASSCITSLARTVGSDCIRVNPPHVILSKLEESRLVATNLD</sequence>
<keyword evidence="2" id="KW-1185">Reference proteome</keyword>
<evidence type="ECO:0000313" key="2">
    <source>
        <dbReference type="Proteomes" id="UP000250235"/>
    </source>
</evidence>
<accession>A0A2Z7CDQ6</accession>
<proteinExistence type="predicted"/>
<dbReference type="AlphaFoldDB" id="A0A2Z7CDQ6"/>
<dbReference type="Proteomes" id="UP000250235">
    <property type="component" value="Unassembled WGS sequence"/>
</dbReference>
<organism evidence="1 2">
    <name type="scientific">Dorcoceras hygrometricum</name>
    <dbReference type="NCBI Taxonomy" id="472368"/>
    <lineage>
        <taxon>Eukaryota</taxon>
        <taxon>Viridiplantae</taxon>
        <taxon>Streptophyta</taxon>
        <taxon>Embryophyta</taxon>
        <taxon>Tracheophyta</taxon>
        <taxon>Spermatophyta</taxon>
        <taxon>Magnoliopsida</taxon>
        <taxon>eudicotyledons</taxon>
        <taxon>Gunneridae</taxon>
        <taxon>Pentapetalae</taxon>
        <taxon>asterids</taxon>
        <taxon>lamiids</taxon>
        <taxon>Lamiales</taxon>
        <taxon>Gesneriaceae</taxon>
        <taxon>Didymocarpoideae</taxon>
        <taxon>Trichosporeae</taxon>
        <taxon>Loxocarpinae</taxon>
        <taxon>Dorcoceras</taxon>
    </lineage>
</organism>
<protein>
    <submittedName>
        <fullName evidence="1">Putative quinone oxidoreductase</fullName>
    </submittedName>
</protein>
<name>A0A2Z7CDQ6_9LAMI</name>
<gene>
    <name evidence="1" type="ORF">F511_12666</name>
</gene>
<reference evidence="1 2" key="1">
    <citation type="journal article" date="2015" name="Proc. Natl. Acad. Sci. U.S.A.">
        <title>The resurrection genome of Boea hygrometrica: A blueprint for survival of dehydration.</title>
        <authorList>
            <person name="Xiao L."/>
            <person name="Yang G."/>
            <person name="Zhang L."/>
            <person name="Yang X."/>
            <person name="Zhao S."/>
            <person name="Ji Z."/>
            <person name="Zhou Q."/>
            <person name="Hu M."/>
            <person name="Wang Y."/>
            <person name="Chen M."/>
            <person name="Xu Y."/>
            <person name="Jin H."/>
            <person name="Xiao X."/>
            <person name="Hu G."/>
            <person name="Bao F."/>
            <person name="Hu Y."/>
            <person name="Wan P."/>
            <person name="Li L."/>
            <person name="Deng X."/>
            <person name="Kuang T."/>
            <person name="Xiang C."/>
            <person name="Zhu J.K."/>
            <person name="Oliver M.J."/>
            <person name="He Y."/>
        </authorList>
    </citation>
    <scope>NUCLEOTIDE SEQUENCE [LARGE SCALE GENOMIC DNA]</scope>
    <source>
        <strain evidence="2">cv. XS01</strain>
    </source>
</reference>